<comment type="caution">
    <text evidence="10">The sequence shown here is derived from an EMBL/GenBank/DDBJ whole genome shotgun (WGS) entry which is preliminary data.</text>
</comment>
<reference evidence="10" key="2">
    <citation type="journal article" date="2023" name="BMC Genomics">
        <title>Pest status, molecular evolution, and epigenetic factors derived from the genome assembly of Frankliniella fusca, a thysanopteran phytovirus vector.</title>
        <authorList>
            <person name="Catto M.A."/>
            <person name="Labadie P.E."/>
            <person name="Jacobson A.L."/>
            <person name="Kennedy G.G."/>
            <person name="Srinivasan R."/>
            <person name="Hunt B.G."/>
        </authorList>
    </citation>
    <scope>NUCLEOTIDE SEQUENCE</scope>
    <source>
        <strain evidence="10">PL_HMW_Pooled</strain>
    </source>
</reference>
<comment type="similarity">
    <text evidence="1">Belongs to the DNA polymerase type-B family.</text>
</comment>
<dbReference type="EMBL" id="JAHWGI010000968">
    <property type="protein sequence ID" value="KAK3918981.1"/>
    <property type="molecule type" value="Genomic_DNA"/>
</dbReference>
<keyword evidence="6" id="KW-0239">DNA-directed DNA polymerase</keyword>
<dbReference type="InterPro" id="IPR043502">
    <property type="entry name" value="DNA/RNA_pol_sf"/>
</dbReference>
<dbReference type="PANTHER" id="PTHR33568">
    <property type="entry name" value="DNA POLYMERASE"/>
    <property type="match status" value="1"/>
</dbReference>
<evidence type="ECO:0000256" key="1">
    <source>
        <dbReference type="ARBA" id="ARBA00005755"/>
    </source>
</evidence>
<keyword evidence="11" id="KW-1185">Reference proteome</keyword>
<dbReference type="GO" id="GO:0003677">
    <property type="term" value="F:DNA binding"/>
    <property type="evidence" value="ECO:0007669"/>
    <property type="project" value="UniProtKB-KW"/>
</dbReference>
<organism evidence="10 11">
    <name type="scientific">Frankliniella fusca</name>
    <dbReference type="NCBI Taxonomy" id="407009"/>
    <lineage>
        <taxon>Eukaryota</taxon>
        <taxon>Metazoa</taxon>
        <taxon>Ecdysozoa</taxon>
        <taxon>Arthropoda</taxon>
        <taxon>Hexapoda</taxon>
        <taxon>Insecta</taxon>
        <taxon>Pterygota</taxon>
        <taxon>Neoptera</taxon>
        <taxon>Paraneoptera</taxon>
        <taxon>Thysanoptera</taxon>
        <taxon>Terebrantia</taxon>
        <taxon>Thripoidea</taxon>
        <taxon>Thripidae</taxon>
        <taxon>Frankliniella</taxon>
    </lineage>
</organism>
<evidence type="ECO:0000256" key="5">
    <source>
        <dbReference type="ARBA" id="ARBA00022705"/>
    </source>
</evidence>
<evidence type="ECO:0000256" key="7">
    <source>
        <dbReference type="ARBA" id="ARBA00023125"/>
    </source>
</evidence>
<protein>
    <recommendedName>
        <fullName evidence="2">DNA-directed DNA polymerase</fullName>
        <ecNumber evidence="2">2.7.7.7</ecNumber>
    </recommendedName>
</protein>
<accession>A0AAE1LG62</accession>
<keyword evidence="4" id="KW-0548">Nucleotidyltransferase</keyword>
<evidence type="ECO:0000313" key="10">
    <source>
        <dbReference type="EMBL" id="KAK3918981.1"/>
    </source>
</evidence>
<keyword evidence="5" id="KW-0235">DNA replication</keyword>
<keyword evidence="7" id="KW-0238">DNA-binding</keyword>
<dbReference type="Pfam" id="PF03175">
    <property type="entry name" value="DNA_pol_B_2"/>
    <property type="match status" value="1"/>
</dbReference>
<evidence type="ECO:0000256" key="2">
    <source>
        <dbReference type="ARBA" id="ARBA00012417"/>
    </source>
</evidence>
<keyword evidence="3" id="KW-0808">Transferase</keyword>
<dbReference type="PANTHER" id="PTHR33568:SF3">
    <property type="entry name" value="DNA-DIRECTED DNA POLYMERASE"/>
    <property type="match status" value="1"/>
</dbReference>
<comment type="catalytic activity">
    <reaction evidence="8">
        <text>DNA(n) + a 2'-deoxyribonucleoside 5'-triphosphate = DNA(n+1) + diphosphate</text>
        <dbReference type="Rhea" id="RHEA:22508"/>
        <dbReference type="Rhea" id="RHEA-COMP:17339"/>
        <dbReference type="Rhea" id="RHEA-COMP:17340"/>
        <dbReference type="ChEBI" id="CHEBI:33019"/>
        <dbReference type="ChEBI" id="CHEBI:61560"/>
        <dbReference type="ChEBI" id="CHEBI:173112"/>
        <dbReference type="EC" id="2.7.7.7"/>
    </reaction>
</comment>
<dbReference type="Gene3D" id="3.90.1600.10">
    <property type="entry name" value="Palm domain of DNA polymerase"/>
    <property type="match status" value="1"/>
</dbReference>
<dbReference type="Gene3D" id="1.10.287.690">
    <property type="entry name" value="Helix hairpin bin"/>
    <property type="match status" value="1"/>
</dbReference>
<dbReference type="EC" id="2.7.7.7" evidence="2"/>
<evidence type="ECO:0000256" key="8">
    <source>
        <dbReference type="ARBA" id="ARBA00049244"/>
    </source>
</evidence>
<dbReference type="InterPro" id="IPR023211">
    <property type="entry name" value="DNA_pol_palm_dom_sf"/>
</dbReference>
<evidence type="ECO:0000259" key="9">
    <source>
        <dbReference type="Pfam" id="PF03175"/>
    </source>
</evidence>
<name>A0AAE1LG62_9NEOP</name>
<dbReference type="GO" id="GO:0000166">
    <property type="term" value="F:nucleotide binding"/>
    <property type="evidence" value="ECO:0007669"/>
    <property type="project" value="InterPro"/>
</dbReference>
<feature type="domain" description="DNA-directed DNA polymerase family B mitochondria/virus" evidence="9">
    <location>
        <begin position="231"/>
        <end position="415"/>
    </location>
</feature>
<proteinExistence type="inferred from homology"/>
<sequence length="722" mass="83036">MTSKEKKKFESWYQEQVDNNYEFNFKYEILTYCQSDVDILRQAMESFRVSFMEVGGFDPLRHSLTISSATMSMYRLKHLIPGTLGIVPRGGYRSRDKQSFIALQWLDFEQHKLKDIAKITTAENSREVRVMGRPVDGYTEISSPDGSIEKHIWEFWGCFWHQCVWCYSDTNSRERLRNDAGEDRYENTRRLTNIFKKNGYIVHEMWECQFREECQTNPTVKTYFEQHPTTRSFPLQLRDALCGGRTSAVRSYKKADVSKGEKIKFFDICSEYPYINLTFSYVKGHPKIFLQGDPNMPPIDTWNGVAKVTVLAPESLFLPVLPYRCCSKLMFPLCKTCAETQNQDVCTHTATKDRAFTGTWCANELQLAVNKGYKILSIHELYQYPEVEKYDPVSKTGGLFSGYVRENMALKYEASGWPTHIKTDEDREQYVKAIFERDGIVIRKERVEKNPGKRTLAKLILNSFWGKMGEKTLRPKTVFVFDYGELIRLVNDSTIVINSILPLREDCLQVCFVPVEDMDESLKTTSLIHAAQTTAGGRELLYKYLDIVGERCIYNDTDSVCFLSVPGQPEPELGPYLGQMTDQLSEDFSEGSYCCEFASAGAKNYSFKVCVGGDPAKIRVVTKVRGLSINSSCEDTVTFDTLKHMVLSDEKIITNIDIPSQIARLPGWRIVTRPSSKKWQVCLNKRRRIHKEKTEPYGFKGTLLDDEDYEILSVLENLADNT</sequence>
<dbReference type="AlphaFoldDB" id="A0AAE1LG62"/>
<evidence type="ECO:0000256" key="4">
    <source>
        <dbReference type="ARBA" id="ARBA00022695"/>
    </source>
</evidence>
<evidence type="ECO:0000256" key="3">
    <source>
        <dbReference type="ARBA" id="ARBA00022679"/>
    </source>
</evidence>
<dbReference type="SUPFAM" id="SSF56672">
    <property type="entry name" value="DNA/RNA polymerases"/>
    <property type="match status" value="1"/>
</dbReference>
<gene>
    <name evidence="10" type="ORF">KUF71_001105</name>
</gene>
<reference evidence="10" key="1">
    <citation type="submission" date="2021-07" db="EMBL/GenBank/DDBJ databases">
        <authorList>
            <person name="Catto M.A."/>
            <person name="Jacobson A."/>
            <person name="Kennedy G."/>
            <person name="Labadie P."/>
            <person name="Hunt B.G."/>
            <person name="Srinivasan R."/>
        </authorList>
    </citation>
    <scope>NUCLEOTIDE SEQUENCE</scope>
    <source>
        <strain evidence="10">PL_HMW_Pooled</strain>
        <tissue evidence="10">Head</tissue>
    </source>
</reference>
<dbReference type="GO" id="GO:0006260">
    <property type="term" value="P:DNA replication"/>
    <property type="evidence" value="ECO:0007669"/>
    <property type="project" value="UniProtKB-KW"/>
</dbReference>
<dbReference type="Proteomes" id="UP001219518">
    <property type="component" value="Unassembled WGS sequence"/>
</dbReference>
<evidence type="ECO:0000256" key="6">
    <source>
        <dbReference type="ARBA" id="ARBA00022932"/>
    </source>
</evidence>
<dbReference type="InterPro" id="IPR004868">
    <property type="entry name" value="DNA-dir_DNA_pol_B_mt/vir"/>
</dbReference>
<dbReference type="GO" id="GO:0003887">
    <property type="term" value="F:DNA-directed DNA polymerase activity"/>
    <property type="evidence" value="ECO:0007669"/>
    <property type="project" value="UniProtKB-KW"/>
</dbReference>
<dbReference type="Gene3D" id="3.40.960.10">
    <property type="entry name" value="VSR Endonuclease"/>
    <property type="match status" value="1"/>
</dbReference>
<evidence type="ECO:0000313" key="11">
    <source>
        <dbReference type="Proteomes" id="UP001219518"/>
    </source>
</evidence>